<evidence type="ECO:0000313" key="1">
    <source>
        <dbReference type="EMBL" id="GAJ03828.1"/>
    </source>
</evidence>
<accession>X1TET7</accession>
<reference evidence="1" key="1">
    <citation type="journal article" date="2014" name="Front. Microbiol.">
        <title>High frequency of phylogenetically diverse reductive dehalogenase-homologous genes in deep subseafloor sedimentary metagenomes.</title>
        <authorList>
            <person name="Kawai M."/>
            <person name="Futagami T."/>
            <person name="Toyoda A."/>
            <person name="Takaki Y."/>
            <person name="Nishi S."/>
            <person name="Hori S."/>
            <person name="Arai W."/>
            <person name="Tsubouchi T."/>
            <person name="Morono Y."/>
            <person name="Uchiyama I."/>
            <person name="Ito T."/>
            <person name="Fujiyama A."/>
            <person name="Inagaki F."/>
            <person name="Takami H."/>
        </authorList>
    </citation>
    <scope>NUCLEOTIDE SEQUENCE</scope>
    <source>
        <strain evidence="1">Expedition CK06-06</strain>
    </source>
</reference>
<dbReference type="AlphaFoldDB" id="X1TET7"/>
<protein>
    <submittedName>
        <fullName evidence="1">Uncharacterized protein</fullName>
    </submittedName>
</protein>
<proteinExistence type="predicted"/>
<comment type="caution">
    <text evidence="1">The sequence shown here is derived from an EMBL/GenBank/DDBJ whole genome shotgun (WGS) entry which is preliminary data.</text>
</comment>
<sequence>MKIRDTCLDHRHAFTQNALTWTFPINIMDPVTEFKVHFRAR</sequence>
<feature type="non-terminal residue" evidence="1">
    <location>
        <position position="41"/>
    </location>
</feature>
<gene>
    <name evidence="1" type="ORF">S12H4_51900</name>
</gene>
<name>X1TET7_9ZZZZ</name>
<dbReference type="EMBL" id="BARW01032853">
    <property type="protein sequence ID" value="GAJ03828.1"/>
    <property type="molecule type" value="Genomic_DNA"/>
</dbReference>
<organism evidence="1">
    <name type="scientific">marine sediment metagenome</name>
    <dbReference type="NCBI Taxonomy" id="412755"/>
    <lineage>
        <taxon>unclassified sequences</taxon>
        <taxon>metagenomes</taxon>
        <taxon>ecological metagenomes</taxon>
    </lineage>
</organism>